<evidence type="ECO:0000313" key="3">
    <source>
        <dbReference type="Proteomes" id="UP000273982"/>
    </source>
</evidence>
<dbReference type="RefSeq" id="WP_124737746.1">
    <property type="nucleotide sequence ID" value="NZ_CP034086.1"/>
</dbReference>
<feature type="compositionally biased region" description="Polar residues" evidence="1">
    <location>
        <begin position="235"/>
        <end position="247"/>
    </location>
</feature>
<reference evidence="2 3" key="1">
    <citation type="submission" date="2018-11" db="EMBL/GenBank/DDBJ databases">
        <title>Genome squencing of methanotrophic bacteria isolated from alkaline groundwater in Korea.</title>
        <authorList>
            <person name="Nguyen L.N."/>
        </authorList>
    </citation>
    <scope>NUCLEOTIDE SEQUENCE [LARGE SCALE GENOMIC DNA]</scope>
    <source>
        <strain evidence="2 3">GW6</strain>
    </source>
</reference>
<evidence type="ECO:0000313" key="2">
    <source>
        <dbReference type="EMBL" id="AZG75901.1"/>
    </source>
</evidence>
<dbReference type="KEGG" id="mros:EHO51_03645"/>
<feature type="region of interest" description="Disordered" evidence="1">
    <location>
        <begin position="148"/>
        <end position="167"/>
    </location>
</feature>
<organism evidence="2 3">
    <name type="scientific">Methylocystis rosea</name>
    <dbReference type="NCBI Taxonomy" id="173366"/>
    <lineage>
        <taxon>Bacteria</taxon>
        <taxon>Pseudomonadati</taxon>
        <taxon>Pseudomonadota</taxon>
        <taxon>Alphaproteobacteria</taxon>
        <taxon>Hyphomicrobiales</taxon>
        <taxon>Methylocystaceae</taxon>
        <taxon>Methylocystis</taxon>
    </lineage>
</organism>
<evidence type="ECO:0000256" key="1">
    <source>
        <dbReference type="SAM" id="MobiDB-lite"/>
    </source>
</evidence>
<dbReference type="AlphaFoldDB" id="A0A3G8M1V0"/>
<feature type="compositionally biased region" description="Basic and acidic residues" evidence="1">
    <location>
        <begin position="158"/>
        <end position="167"/>
    </location>
</feature>
<protein>
    <submittedName>
        <fullName evidence="2">Uncharacterized protein</fullName>
    </submittedName>
</protein>
<dbReference type="EMBL" id="CP034086">
    <property type="protein sequence ID" value="AZG75901.1"/>
    <property type="molecule type" value="Genomic_DNA"/>
</dbReference>
<feature type="region of interest" description="Disordered" evidence="1">
    <location>
        <begin position="222"/>
        <end position="247"/>
    </location>
</feature>
<gene>
    <name evidence="2" type="ORF">EHO51_03645</name>
</gene>
<accession>A0A3G8M1V0</accession>
<sequence>MTEHLGRNELAPKRWGELPSQLHRWFSEELGSGNPIRSIDQCVELATEIRKIVNAHENARLRASYSKKKEEVPLSQLKDVTPSDVEAKKRSKVADHAVSVYVQLNELSRSLTEIEKFYGCGYRFGDLSVSEFQARILEFKLDLMALGGHGDPEPGPSRGDHSTPWHHPAKEIGEVIKNCLTQLGYRGSKSLSDEASASVVVATRTVNHVFEMNVSPAGFVSAMRSRDRKQRRSADQTPLDSILSNRN</sequence>
<proteinExistence type="predicted"/>
<name>A0A3G8M1V0_9HYPH</name>
<dbReference type="Proteomes" id="UP000273982">
    <property type="component" value="Chromosome"/>
</dbReference>